<name>A0A9P5YTI8_9AGAR</name>
<gene>
    <name evidence="1" type="ORF">BDN70DRAFT_884004</name>
</gene>
<evidence type="ECO:0000313" key="1">
    <source>
        <dbReference type="EMBL" id="KAF9475189.1"/>
    </source>
</evidence>
<organism evidence="1 2">
    <name type="scientific">Pholiota conissans</name>
    <dbReference type="NCBI Taxonomy" id="109636"/>
    <lineage>
        <taxon>Eukaryota</taxon>
        <taxon>Fungi</taxon>
        <taxon>Dikarya</taxon>
        <taxon>Basidiomycota</taxon>
        <taxon>Agaricomycotina</taxon>
        <taxon>Agaricomycetes</taxon>
        <taxon>Agaricomycetidae</taxon>
        <taxon>Agaricales</taxon>
        <taxon>Agaricineae</taxon>
        <taxon>Strophariaceae</taxon>
        <taxon>Pholiota</taxon>
    </lineage>
</organism>
<accession>A0A9P5YTI8</accession>
<evidence type="ECO:0000313" key="2">
    <source>
        <dbReference type="Proteomes" id="UP000807469"/>
    </source>
</evidence>
<proteinExistence type="predicted"/>
<dbReference type="OrthoDB" id="3045590at2759"/>
<sequence>MFQPSNQRAARLDSDILCQIFSINSEWATAVPSEHSTSDAKSNPLTETRRYSHVCSFWRQTLLDSPTIWGNCLDLDLLRLRPNEWRHEVLRRSSTAPLVVKAQFKHYTALKKSERDFAIEVISDHWERIKVLDISGFADVVLTDKGVRDAFCRPAPLLNVFYLRDAHVQPNAEVTFDDNYRLFGDDAPMLSHFYVAHGILSNRLFTPMPPFLYSSHLRHLKLGQEFTFPAVEFADACAKMNSLERLSINVASKPPEHVVKPSFESITLPNLKSLDLISDSAEIFPHFLGRLNAKSLRHTNVCTRISNDVLEITAGQIQHIITDSVSTFFSHFKPTYLELFMTMDFYISIQTAVPDDSFKMEFCGSYMFTVTTRQSFIRALLALDYPSSLTQFRFLRPEDYFPAEDIPSLAPVFLELSLVTELYTTAQGLNYIVAQETADNVFFESVHTIILVNSDIRGLNVALQDLQSFLAKRQRLLRPIQVLDIRGPHRTMLGDLQYLENITGLKVMWEDDDDDETLREYICGSGDPSCLAAPNADDPAMRSFFGDAW</sequence>
<reference evidence="1" key="1">
    <citation type="submission" date="2020-11" db="EMBL/GenBank/DDBJ databases">
        <authorList>
            <consortium name="DOE Joint Genome Institute"/>
            <person name="Ahrendt S."/>
            <person name="Riley R."/>
            <person name="Andreopoulos W."/>
            <person name="Labutti K."/>
            <person name="Pangilinan J."/>
            <person name="Ruiz-Duenas F.J."/>
            <person name="Barrasa J.M."/>
            <person name="Sanchez-Garcia M."/>
            <person name="Camarero S."/>
            <person name="Miyauchi S."/>
            <person name="Serrano A."/>
            <person name="Linde D."/>
            <person name="Babiker R."/>
            <person name="Drula E."/>
            <person name="Ayuso-Fernandez I."/>
            <person name="Pacheco R."/>
            <person name="Padilla G."/>
            <person name="Ferreira P."/>
            <person name="Barriuso J."/>
            <person name="Kellner H."/>
            <person name="Castanera R."/>
            <person name="Alfaro M."/>
            <person name="Ramirez L."/>
            <person name="Pisabarro A.G."/>
            <person name="Kuo A."/>
            <person name="Tritt A."/>
            <person name="Lipzen A."/>
            <person name="He G."/>
            <person name="Yan M."/>
            <person name="Ng V."/>
            <person name="Cullen D."/>
            <person name="Martin F."/>
            <person name="Rosso M.-N."/>
            <person name="Henrissat B."/>
            <person name="Hibbett D."/>
            <person name="Martinez A.T."/>
            <person name="Grigoriev I.V."/>
        </authorList>
    </citation>
    <scope>NUCLEOTIDE SEQUENCE</scope>
    <source>
        <strain evidence="1">CIRM-BRFM 674</strain>
    </source>
</reference>
<dbReference type="EMBL" id="MU155343">
    <property type="protein sequence ID" value="KAF9475189.1"/>
    <property type="molecule type" value="Genomic_DNA"/>
</dbReference>
<dbReference type="Gene3D" id="3.80.10.10">
    <property type="entry name" value="Ribonuclease Inhibitor"/>
    <property type="match status" value="1"/>
</dbReference>
<dbReference type="AlphaFoldDB" id="A0A9P5YTI8"/>
<dbReference type="InterPro" id="IPR032675">
    <property type="entry name" value="LRR_dom_sf"/>
</dbReference>
<evidence type="ECO:0008006" key="3">
    <source>
        <dbReference type="Google" id="ProtNLM"/>
    </source>
</evidence>
<comment type="caution">
    <text evidence="1">The sequence shown here is derived from an EMBL/GenBank/DDBJ whole genome shotgun (WGS) entry which is preliminary data.</text>
</comment>
<dbReference type="Proteomes" id="UP000807469">
    <property type="component" value="Unassembled WGS sequence"/>
</dbReference>
<protein>
    <recommendedName>
        <fullName evidence="3">F-box domain-containing protein</fullName>
    </recommendedName>
</protein>
<keyword evidence="2" id="KW-1185">Reference proteome</keyword>